<evidence type="ECO:0000313" key="2">
    <source>
        <dbReference type="EMBL" id="RDV02364.1"/>
    </source>
</evidence>
<comment type="caution">
    <text evidence="2">The sequence shown here is derived from an EMBL/GenBank/DDBJ whole genome shotgun (WGS) entry which is preliminary data.</text>
</comment>
<dbReference type="Proteomes" id="UP000263993">
    <property type="component" value="Unassembled WGS sequence"/>
</dbReference>
<keyword evidence="3" id="KW-1185">Reference proteome</keyword>
<evidence type="ECO:0000256" key="1">
    <source>
        <dbReference type="SAM" id="MobiDB-lite"/>
    </source>
</evidence>
<proteinExistence type="predicted"/>
<gene>
    <name evidence="2" type="ORF">DXH78_14210</name>
</gene>
<reference evidence="3" key="1">
    <citation type="submission" date="2018-08" db="EMBL/GenBank/DDBJ databases">
        <authorList>
            <person name="Kim S.-J."/>
            <person name="Jung G.-Y."/>
        </authorList>
    </citation>
    <scope>NUCLEOTIDE SEQUENCE [LARGE SCALE GENOMIC DNA]</scope>
    <source>
        <strain evidence="3">GY_H</strain>
    </source>
</reference>
<organism evidence="2 3">
    <name type="scientific">Undibacter mobilis</name>
    <dbReference type="NCBI Taxonomy" id="2292256"/>
    <lineage>
        <taxon>Bacteria</taxon>
        <taxon>Pseudomonadati</taxon>
        <taxon>Pseudomonadota</taxon>
        <taxon>Alphaproteobacteria</taxon>
        <taxon>Hyphomicrobiales</taxon>
        <taxon>Nitrobacteraceae</taxon>
        <taxon>Undibacter</taxon>
    </lineage>
</organism>
<evidence type="ECO:0000313" key="3">
    <source>
        <dbReference type="Proteomes" id="UP000263993"/>
    </source>
</evidence>
<dbReference type="EMBL" id="QRGO01000002">
    <property type="protein sequence ID" value="RDV02364.1"/>
    <property type="molecule type" value="Genomic_DNA"/>
</dbReference>
<sequence>MCLIAAPLPAPAQSSAPASGSSTATTAKPKRTPTPGQIAARERQKKCAAEWKEAKAAGKIEKGMKWPAYWSACNKRLKGTAT</sequence>
<dbReference type="AlphaFoldDB" id="A0A371B4A4"/>
<name>A0A371B4A4_9BRAD</name>
<accession>A0A371B4A4</accession>
<feature type="region of interest" description="Disordered" evidence="1">
    <location>
        <begin position="1"/>
        <end position="43"/>
    </location>
</feature>
<protein>
    <submittedName>
        <fullName evidence="2">Uncharacterized protein</fullName>
    </submittedName>
</protein>
<feature type="compositionally biased region" description="Low complexity" evidence="1">
    <location>
        <begin position="1"/>
        <end position="27"/>
    </location>
</feature>